<dbReference type="EMBL" id="WITK01000002">
    <property type="protein sequence ID" value="MQW91274.1"/>
    <property type="molecule type" value="Genomic_DNA"/>
</dbReference>
<dbReference type="AlphaFoldDB" id="A0A5Q0P521"/>
<sequence>MIEKACAYSTSLKNLKAFSKKNQHLAFAQEEYAFVSQLDDGFKQSLAELGTSYETGCKAQLKSKTN</sequence>
<organism evidence="1 4">
    <name type="scientific">Acinetobacter wanghuae</name>
    <dbReference type="NCBI Taxonomy" id="2662362"/>
    <lineage>
        <taxon>Bacteria</taxon>
        <taxon>Pseudomonadati</taxon>
        <taxon>Pseudomonadota</taxon>
        <taxon>Gammaproteobacteria</taxon>
        <taxon>Moraxellales</taxon>
        <taxon>Moraxellaceae</taxon>
        <taxon>Acinetobacter</taxon>
    </lineage>
</organism>
<dbReference type="Proteomes" id="UP000327478">
    <property type="component" value="Chromosome"/>
</dbReference>
<evidence type="ECO:0000313" key="4">
    <source>
        <dbReference type="Proteomes" id="UP000480556"/>
    </source>
</evidence>
<name>A0A5Q0P521_9GAMM</name>
<reference evidence="3 4" key="1">
    <citation type="submission" date="2019-10" db="EMBL/GenBank/DDBJ databases">
        <authorList>
            <person name="Dong K."/>
        </authorList>
    </citation>
    <scope>NUCLEOTIDE SEQUENCE [LARGE SCALE GENOMIC DNA]</scope>
    <source>
        <strain evidence="3">dk386</strain>
        <strain evidence="2">Dk386</strain>
        <strain evidence="1">Dk771</strain>
        <strain evidence="4">dk771</strain>
    </source>
</reference>
<dbReference type="Proteomes" id="UP000480556">
    <property type="component" value="Unassembled WGS sequence"/>
</dbReference>
<evidence type="ECO:0000313" key="3">
    <source>
        <dbReference type="Proteomes" id="UP000327478"/>
    </source>
</evidence>
<keyword evidence="3" id="KW-1185">Reference proteome</keyword>
<evidence type="ECO:0000313" key="1">
    <source>
        <dbReference type="EMBL" id="MQW91274.1"/>
    </source>
</evidence>
<dbReference type="EMBL" id="CP045650">
    <property type="protein sequence ID" value="QGA12307.1"/>
    <property type="molecule type" value="Genomic_DNA"/>
</dbReference>
<evidence type="ECO:0000313" key="2">
    <source>
        <dbReference type="EMBL" id="QGA12307.1"/>
    </source>
</evidence>
<accession>A0A5Q0P521</accession>
<proteinExistence type="predicted"/>
<gene>
    <name evidence="2" type="ORF">GFH30_07145</name>
    <name evidence="1" type="ORF">GHJ48_02455</name>
</gene>
<protein>
    <submittedName>
        <fullName evidence="1">Uncharacterized protein</fullName>
    </submittedName>
</protein>